<comment type="caution">
    <text evidence="14">The sequence shown here is derived from an EMBL/GenBank/DDBJ whole genome shotgun (WGS) entry which is preliminary data.</text>
</comment>
<dbReference type="SUPFAM" id="SSF54523">
    <property type="entry name" value="Pili subunits"/>
    <property type="match status" value="1"/>
</dbReference>
<evidence type="ECO:0000256" key="6">
    <source>
        <dbReference type="ARBA" id="ARBA00022692"/>
    </source>
</evidence>
<protein>
    <recommendedName>
        <fullName evidence="2">Type II secretion system protein H</fullName>
    </recommendedName>
    <alternativeName>
        <fullName evidence="10">General secretion pathway protein H</fullName>
    </alternativeName>
</protein>
<dbReference type="AlphaFoldDB" id="A0A317U694"/>
<evidence type="ECO:0000256" key="3">
    <source>
        <dbReference type="ARBA" id="ARBA00022475"/>
    </source>
</evidence>
<evidence type="ECO:0000256" key="2">
    <source>
        <dbReference type="ARBA" id="ARBA00021549"/>
    </source>
</evidence>
<evidence type="ECO:0000313" key="17">
    <source>
        <dbReference type="Proteomes" id="UP000287374"/>
    </source>
</evidence>
<dbReference type="Gene3D" id="3.30.700.10">
    <property type="entry name" value="Glycoprotein, Type 4 Pilin"/>
    <property type="match status" value="1"/>
</dbReference>
<comment type="subcellular location">
    <subcellularLocation>
        <location evidence="1">Cell inner membrane</location>
        <topology evidence="1">Single-pass membrane protein</topology>
    </subcellularLocation>
</comment>
<dbReference type="Pfam" id="PF12019">
    <property type="entry name" value="GspH"/>
    <property type="match status" value="1"/>
</dbReference>
<keyword evidence="17" id="KW-1185">Reference proteome</keyword>
<reference evidence="14 16" key="1">
    <citation type="submission" date="2018-05" db="EMBL/GenBank/DDBJ databases">
        <title>Legionella qingyii sp.nov., whole genome shotgun sequence.</title>
        <authorList>
            <person name="Wu H."/>
            <person name="Zhu Q."/>
            <person name="Hu C."/>
        </authorList>
    </citation>
    <scope>NUCLEOTIDE SEQUENCE [LARGE SCALE GENOMIC DNA]</scope>
    <source>
        <strain evidence="14 16">HEB18</strain>
    </source>
</reference>
<accession>A0A317U694</accession>
<evidence type="ECO:0000313" key="14">
    <source>
        <dbReference type="EMBL" id="PWY57514.1"/>
    </source>
</evidence>
<dbReference type="EMBL" id="RZGX01000001">
    <property type="protein sequence ID" value="RUR26610.1"/>
    <property type="molecule type" value="Genomic_DNA"/>
</dbReference>
<organism evidence="14 16">
    <name type="scientific">Legionella qingyii</name>
    <dbReference type="NCBI Taxonomy" id="2184757"/>
    <lineage>
        <taxon>Bacteria</taxon>
        <taxon>Pseudomonadati</taxon>
        <taxon>Pseudomonadota</taxon>
        <taxon>Gammaproteobacteria</taxon>
        <taxon>Legionellales</taxon>
        <taxon>Legionellaceae</taxon>
        <taxon>Legionella</taxon>
    </lineage>
</organism>
<evidence type="ECO:0000256" key="8">
    <source>
        <dbReference type="ARBA" id="ARBA00023136"/>
    </source>
</evidence>
<reference evidence="15 17" key="2">
    <citation type="submission" date="2018-12" db="EMBL/GenBank/DDBJ databases">
        <title>Legionella sp,whole genome shotgun sequence.</title>
        <authorList>
            <person name="Wu H."/>
        </authorList>
    </citation>
    <scope>NUCLEOTIDE SEQUENCE [LARGE SCALE GENOMIC DNA]</scope>
    <source>
        <strain evidence="15">Km489</strain>
        <strain evidence="17">km489</strain>
    </source>
</reference>
<sequence length="181" mass="19406">MAVQRIGTNKLRGFSFLEIMITIAILVILMGIAFPSYTNFMNQKRVRTGTEELYNYIKIAQSEALTTKNTLYLSFRPTTWCYGLSDTAPCDCTVVNSCLVNGIQTIVQSSDYSGNPVALSITGFSGSASAPYIIFDGFHGTITSGGSINVSLSDKSATINANSMGLVTVCSNTVSGYQTCP</sequence>
<evidence type="ECO:0000256" key="5">
    <source>
        <dbReference type="ARBA" id="ARBA00022519"/>
    </source>
</evidence>
<keyword evidence="5" id="KW-0997">Cell inner membrane</keyword>
<dbReference type="GO" id="GO:0015627">
    <property type="term" value="C:type II protein secretion system complex"/>
    <property type="evidence" value="ECO:0007669"/>
    <property type="project" value="InterPro"/>
</dbReference>
<keyword evidence="3" id="KW-1003">Cell membrane</keyword>
<keyword evidence="7 11" id="KW-1133">Transmembrane helix</keyword>
<name>A0A317U694_9GAMM</name>
<evidence type="ECO:0000256" key="1">
    <source>
        <dbReference type="ARBA" id="ARBA00004377"/>
    </source>
</evidence>
<dbReference type="GO" id="GO:0015628">
    <property type="term" value="P:protein secretion by the type II secretion system"/>
    <property type="evidence" value="ECO:0007669"/>
    <property type="project" value="InterPro"/>
</dbReference>
<dbReference type="EMBL" id="QHJG01000002">
    <property type="protein sequence ID" value="PWY57514.1"/>
    <property type="molecule type" value="Genomic_DNA"/>
</dbReference>
<keyword evidence="4" id="KW-0488">Methylation</keyword>
<dbReference type="InterPro" id="IPR022346">
    <property type="entry name" value="T2SS_GspH"/>
</dbReference>
<evidence type="ECO:0000256" key="7">
    <source>
        <dbReference type="ARBA" id="ARBA00022989"/>
    </source>
</evidence>
<evidence type="ECO:0000313" key="13">
    <source>
        <dbReference type="EMBL" id="PWY57016.1"/>
    </source>
</evidence>
<evidence type="ECO:0000256" key="11">
    <source>
        <dbReference type="SAM" id="Phobius"/>
    </source>
</evidence>
<dbReference type="EMBL" id="QHJG01000004">
    <property type="protein sequence ID" value="PWY57016.1"/>
    <property type="molecule type" value="Genomic_DNA"/>
</dbReference>
<comment type="similarity">
    <text evidence="9">Belongs to the GSP H family.</text>
</comment>
<keyword evidence="6 11" id="KW-0812">Transmembrane</keyword>
<dbReference type="Proteomes" id="UP000247152">
    <property type="component" value="Unassembled WGS sequence"/>
</dbReference>
<proteinExistence type="inferred from homology"/>
<evidence type="ECO:0000256" key="4">
    <source>
        <dbReference type="ARBA" id="ARBA00022481"/>
    </source>
</evidence>
<dbReference type="NCBIfam" id="TIGR02532">
    <property type="entry name" value="IV_pilin_GFxxxE"/>
    <property type="match status" value="1"/>
</dbReference>
<evidence type="ECO:0000256" key="9">
    <source>
        <dbReference type="ARBA" id="ARBA00025772"/>
    </source>
</evidence>
<dbReference type="RefSeq" id="WP_110141346.1">
    <property type="nucleotide sequence ID" value="NZ_QHJG01000002.1"/>
</dbReference>
<feature type="domain" description="General secretion pathway GspH" evidence="12">
    <location>
        <begin position="50"/>
        <end position="164"/>
    </location>
</feature>
<evidence type="ECO:0000313" key="15">
    <source>
        <dbReference type="EMBL" id="RUR26610.1"/>
    </source>
</evidence>
<dbReference type="Pfam" id="PF07963">
    <property type="entry name" value="N_methyl"/>
    <property type="match status" value="1"/>
</dbReference>
<dbReference type="InterPro" id="IPR045584">
    <property type="entry name" value="Pilin-like"/>
</dbReference>
<dbReference type="OrthoDB" id="6400290at2"/>
<dbReference type="GO" id="GO:0005886">
    <property type="term" value="C:plasma membrane"/>
    <property type="evidence" value="ECO:0007669"/>
    <property type="project" value="UniProtKB-SubCell"/>
</dbReference>
<evidence type="ECO:0000259" key="12">
    <source>
        <dbReference type="Pfam" id="PF12019"/>
    </source>
</evidence>
<evidence type="ECO:0000256" key="10">
    <source>
        <dbReference type="ARBA" id="ARBA00030775"/>
    </source>
</evidence>
<gene>
    <name evidence="14" type="ORF">DGG96_01195</name>
    <name evidence="13" type="ORF">DGG96_03230</name>
    <name evidence="15" type="ORF">ELY20_00600</name>
</gene>
<dbReference type="InterPro" id="IPR012902">
    <property type="entry name" value="N_methyl_site"/>
</dbReference>
<keyword evidence="8 11" id="KW-0472">Membrane</keyword>
<dbReference type="Proteomes" id="UP000287374">
    <property type="component" value="Unassembled WGS sequence"/>
</dbReference>
<feature type="transmembrane region" description="Helical" evidence="11">
    <location>
        <begin position="14"/>
        <end position="37"/>
    </location>
</feature>
<evidence type="ECO:0000313" key="16">
    <source>
        <dbReference type="Proteomes" id="UP000247152"/>
    </source>
</evidence>